<feature type="region of interest" description="Disordered" evidence="8">
    <location>
        <begin position="1"/>
        <end position="24"/>
    </location>
</feature>
<dbReference type="PANTHER" id="PTHR43029">
    <property type="entry name" value="AMMONIUM TRANSPORTER MEP2"/>
    <property type="match status" value="1"/>
</dbReference>
<dbReference type="Gene3D" id="1.10.3430.10">
    <property type="entry name" value="Ammonium transporter AmtB like domains"/>
    <property type="match status" value="1"/>
</dbReference>
<feature type="transmembrane region" description="Helical" evidence="9">
    <location>
        <begin position="61"/>
        <end position="83"/>
    </location>
</feature>
<keyword evidence="12" id="KW-1185">Reference proteome</keyword>
<keyword evidence="6 9" id="KW-0472">Membrane</keyword>
<evidence type="ECO:0000256" key="6">
    <source>
        <dbReference type="ARBA" id="ARBA00023136"/>
    </source>
</evidence>
<reference evidence="11 12" key="1">
    <citation type="submission" date="2021-06" db="EMBL/GenBank/DDBJ databases">
        <authorList>
            <person name="Kallberg Y."/>
            <person name="Tangrot J."/>
            <person name="Rosling A."/>
        </authorList>
    </citation>
    <scope>NUCLEOTIDE SEQUENCE [LARGE SCALE GENOMIC DNA]</scope>
    <source>
        <strain evidence="11 12">120-4 pot B 10/14</strain>
    </source>
</reference>
<evidence type="ECO:0000256" key="2">
    <source>
        <dbReference type="ARBA" id="ARBA00005887"/>
    </source>
</evidence>
<evidence type="ECO:0000256" key="4">
    <source>
        <dbReference type="ARBA" id="ARBA00022692"/>
    </source>
</evidence>
<feature type="transmembrane region" description="Helical" evidence="9">
    <location>
        <begin position="192"/>
        <end position="212"/>
    </location>
</feature>
<keyword evidence="5 9" id="KW-1133">Transmembrane helix</keyword>
<dbReference type="Proteomes" id="UP000789901">
    <property type="component" value="Unassembled WGS sequence"/>
</dbReference>
<dbReference type="SUPFAM" id="SSF111352">
    <property type="entry name" value="Ammonium transporter"/>
    <property type="match status" value="1"/>
</dbReference>
<evidence type="ECO:0000256" key="5">
    <source>
        <dbReference type="ARBA" id="ARBA00022989"/>
    </source>
</evidence>
<evidence type="ECO:0000256" key="7">
    <source>
        <dbReference type="ARBA" id="ARBA00023177"/>
    </source>
</evidence>
<evidence type="ECO:0000313" key="12">
    <source>
        <dbReference type="Proteomes" id="UP000789901"/>
    </source>
</evidence>
<evidence type="ECO:0000256" key="8">
    <source>
        <dbReference type="SAM" id="MobiDB-lite"/>
    </source>
</evidence>
<feature type="domain" description="Ammonium transporter AmtB-like" evidence="10">
    <location>
        <begin position="26"/>
        <end position="278"/>
    </location>
</feature>
<dbReference type="InterPro" id="IPR001905">
    <property type="entry name" value="Ammonium_transpt"/>
</dbReference>
<keyword evidence="4 9" id="KW-0812">Transmembrane</keyword>
<accession>A0ABN7VI01</accession>
<dbReference type="EMBL" id="CAJVQB010015408">
    <property type="protein sequence ID" value="CAG8774419.1"/>
    <property type="molecule type" value="Genomic_DNA"/>
</dbReference>
<sequence length="325" mass="35891">MSTNDTSVPDKIGNTVNANDSGPTNRSKNVSEFMFVIFQYMFAVLTPAIIIGGVAERVRLIPILIFIFIWSTLVYDVIASWCWSAHGWYVTLGGLDFVGGTPVHILSGAAAFAYCLIVDNCDIPSPRDVRSHNVVNVILGTALLWFGWFGFNAGSTIATNKRAIMASIVTNLSASISGLTWMFMDYRFERKLYAVSFCSGIIAGLVVITPGAGYVDSYTAVAYGIVGSMACNLASKVKLRLNYDDTMDVFAVHSVSEFIGNILTGIFADKILNVILFRHNFNHSLHYENNYQKFDFDLWLTKEAEIEGTDKAKYGESAYCFDDIP</sequence>
<dbReference type="Pfam" id="PF00909">
    <property type="entry name" value="Ammonium_transp"/>
    <property type="match status" value="1"/>
</dbReference>
<organism evidence="11 12">
    <name type="scientific">Gigaspora margarita</name>
    <dbReference type="NCBI Taxonomy" id="4874"/>
    <lineage>
        <taxon>Eukaryota</taxon>
        <taxon>Fungi</taxon>
        <taxon>Fungi incertae sedis</taxon>
        <taxon>Mucoromycota</taxon>
        <taxon>Glomeromycotina</taxon>
        <taxon>Glomeromycetes</taxon>
        <taxon>Diversisporales</taxon>
        <taxon>Gigasporaceae</taxon>
        <taxon>Gigaspora</taxon>
    </lineage>
</organism>
<feature type="transmembrane region" description="Helical" evidence="9">
    <location>
        <begin position="33"/>
        <end position="54"/>
    </location>
</feature>
<comment type="subcellular location">
    <subcellularLocation>
        <location evidence="1">Membrane</location>
        <topology evidence="1">Multi-pass membrane protein</topology>
    </subcellularLocation>
</comment>
<feature type="transmembrane region" description="Helical" evidence="9">
    <location>
        <begin position="163"/>
        <end position="183"/>
    </location>
</feature>
<dbReference type="InterPro" id="IPR024041">
    <property type="entry name" value="NH4_transpt_AmtB-like_dom"/>
</dbReference>
<dbReference type="InterPro" id="IPR029020">
    <property type="entry name" value="Ammonium/urea_transptr"/>
</dbReference>
<gene>
    <name evidence="11" type="ORF">GMARGA_LOCUS18900</name>
</gene>
<evidence type="ECO:0000259" key="10">
    <source>
        <dbReference type="Pfam" id="PF00909"/>
    </source>
</evidence>
<comment type="caution">
    <text evidence="11">The sequence shown here is derived from an EMBL/GenBank/DDBJ whole genome shotgun (WGS) entry which is preliminary data.</text>
</comment>
<proteinExistence type="inferred from homology"/>
<keyword evidence="3" id="KW-0813">Transport</keyword>
<feature type="compositionally biased region" description="Polar residues" evidence="8">
    <location>
        <begin position="14"/>
        <end position="24"/>
    </location>
</feature>
<comment type="similarity">
    <text evidence="2">Belongs to the ammonia transporter channel (TC 1.A.11.2) family.</text>
</comment>
<feature type="transmembrane region" description="Helical" evidence="9">
    <location>
        <begin position="133"/>
        <end position="151"/>
    </location>
</feature>
<protein>
    <submittedName>
        <fullName evidence="11">28027_t:CDS:1</fullName>
    </submittedName>
</protein>
<evidence type="ECO:0000256" key="9">
    <source>
        <dbReference type="SAM" id="Phobius"/>
    </source>
</evidence>
<evidence type="ECO:0000313" key="11">
    <source>
        <dbReference type="EMBL" id="CAG8774419.1"/>
    </source>
</evidence>
<name>A0ABN7VI01_GIGMA</name>
<feature type="transmembrane region" description="Helical" evidence="9">
    <location>
        <begin position="103"/>
        <end position="121"/>
    </location>
</feature>
<evidence type="ECO:0000256" key="1">
    <source>
        <dbReference type="ARBA" id="ARBA00004141"/>
    </source>
</evidence>
<evidence type="ECO:0000256" key="3">
    <source>
        <dbReference type="ARBA" id="ARBA00022448"/>
    </source>
</evidence>
<dbReference type="PANTHER" id="PTHR43029:SF10">
    <property type="entry name" value="AMMONIUM TRANSPORTER MEP2"/>
    <property type="match status" value="1"/>
</dbReference>
<keyword evidence="7" id="KW-0924">Ammonia transport</keyword>